<evidence type="ECO:0000256" key="4">
    <source>
        <dbReference type="ARBA" id="ARBA00022729"/>
    </source>
</evidence>
<dbReference type="CDD" id="cd01347">
    <property type="entry name" value="ligand_gated_channel"/>
    <property type="match status" value="1"/>
</dbReference>
<feature type="domain" description="TonB-dependent receptor plug" evidence="10">
    <location>
        <begin position="44"/>
        <end position="157"/>
    </location>
</feature>
<proteinExistence type="predicted"/>
<keyword evidence="7 11" id="KW-0675">Receptor</keyword>
<protein>
    <submittedName>
        <fullName evidence="11">Outer membrane receptor proteins, mostly Fe transport</fullName>
    </submittedName>
</protein>
<dbReference type="GO" id="GO:0009279">
    <property type="term" value="C:cell outer membrane"/>
    <property type="evidence" value="ECO:0007669"/>
    <property type="project" value="UniProtKB-SubCell"/>
</dbReference>
<evidence type="ECO:0000259" key="10">
    <source>
        <dbReference type="Pfam" id="PF07715"/>
    </source>
</evidence>
<dbReference type="PANTHER" id="PTHR30069">
    <property type="entry name" value="TONB-DEPENDENT OUTER MEMBRANE RECEPTOR"/>
    <property type="match status" value="1"/>
</dbReference>
<evidence type="ECO:0000256" key="7">
    <source>
        <dbReference type="ARBA" id="ARBA00023170"/>
    </source>
</evidence>
<dbReference type="PANTHER" id="PTHR30069:SF29">
    <property type="entry name" value="HEMOGLOBIN AND HEMOGLOBIN-HAPTOGLOBIN-BINDING PROTEIN 1-RELATED"/>
    <property type="match status" value="1"/>
</dbReference>
<dbReference type="InterPro" id="IPR010949">
    <property type="entry name" value="TonB_Hb/transfer/lactofer_rcpt"/>
</dbReference>
<name>A0A484UDN5_9ZZZZ</name>
<keyword evidence="4" id="KW-0732">Signal</keyword>
<dbReference type="EMBL" id="CAADIM010000029">
    <property type="protein sequence ID" value="VFR88025.1"/>
    <property type="molecule type" value="Genomic_DNA"/>
</dbReference>
<dbReference type="InterPro" id="IPR012910">
    <property type="entry name" value="Plug_dom"/>
</dbReference>
<keyword evidence="6" id="KW-0472">Membrane</keyword>
<comment type="subcellular location">
    <subcellularLocation>
        <location evidence="1">Cell outer membrane</location>
        <topology evidence="1">Multi-pass membrane protein</topology>
    </subcellularLocation>
</comment>
<dbReference type="GO" id="GO:0044718">
    <property type="term" value="P:siderophore transmembrane transport"/>
    <property type="evidence" value="ECO:0007669"/>
    <property type="project" value="TreeGrafter"/>
</dbReference>
<keyword evidence="8" id="KW-0998">Cell outer membrane</keyword>
<evidence type="ECO:0000256" key="5">
    <source>
        <dbReference type="ARBA" id="ARBA00023077"/>
    </source>
</evidence>
<organism evidence="11">
    <name type="scientific">plant metagenome</name>
    <dbReference type="NCBI Taxonomy" id="1297885"/>
    <lineage>
        <taxon>unclassified sequences</taxon>
        <taxon>metagenomes</taxon>
        <taxon>organismal metagenomes</taxon>
    </lineage>
</organism>
<dbReference type="InterPro" id="IPR039426">
    <property type="entry name" value="TonB-dep_rcpt-like"/>
</dbReference>
<keyword evidence="2" id="KW-0813">Transport</keyword>
<dbReference type="PROSITE" id="PS52016">
    <property type="entry name" value="TONB_DEPENDENT_REC_3"/>
    <property type="match status" value="1"/>
</dbReference>
<dbReference type="InterPro" id="IPR000531">
    <property type="entry name" value="Beta-barrel_TonB"/>
</dbReference>
<dbReference type="Gene3D" id="2.40.170.20">
    <property type="entry name" value="TonB-dependent receptor, beta-barrel domain"/>
    <property type="match status" value="1"/>
</dbReference>
<sequence length="786" mass="86586">MKLKPSLLALAVGTTLALPTLGQAAALEADSTLDTIQVTETRKKSDNQNVTTLSARNLRQQGAQSMEDAIRYVPGVEMVDLGRAGFNGFNIRGLEADRVSITLDGLSFPQSMDPGSYQPYEFFRSGRGSVDLEAVKAVEIIKGADAITAGSGALSGAVMFTTKDPADFLKASGNDSFGSVKYGYTGSSDENMGSLTLANRTGRFESLLVYTKRDGHETESWYDTTLNRLGPGRRTPDPVDRESDNLLAKVNFLVTDAQTLGVVYERARATNDVDNWTRSDGSGSYFFRSAEDRSDRDRYGLKYTLRASNALFDSLEATADYQKNYIQGQTNVLVANGTAATYGTRCSTTALCSRQENRWDTQKRNRIALDFDKSVEVAGLRHDIVYGAAWQKTEIHWNSVDSRWGNTGNLFTRETDPSLWPDTRETDLTAYVRDRVRLLDDRLSLTGGLRYDSYKYTPETSAGGNGQSGYMGGAGSVGVSKFSSPTWNLGAEFKFTDTQSLWVQGGRGFRAPGVNDMYGSSSTTEVTRVSDGATVTVPDGRSNPDLDAERSLNLELGWRFQSDRLRLGVSLFRDKYSNFIDTAQFVADEGTRYRNSRGVVTNGYTYTMPINRGDVEVKGVEAEGMWLLADNWLARVAYSYNEGTDNDDQPLASIIPAKAVGGLTYNAPSRRWSVTANITHQQRKDPSDYGKSITNGSYGVEVVPVYAYKAREYTLLDVFGSYAITPRINLTAGVYNVFNKEYYLWNRVRTAGGGSAIFQGATSPDGIGRWSQPGRNVRFTLSYDFM</sequence>
<feature type="domain" description="TonB-dependent receptor-like beta-barrel" evidence="9">
    <location>
        <begin position="257"/>
        <end position="737"/>
    </location>
</feature>
<dbReference type="Gene3D" id="2.170.130.10">
    <property type="entry name" value="TonB-dependent receptor, plug domain"/>
    <property type="match status" value="1"/>
</dbReference>
<evidence type="ECO:0000256" key="2">
    <source>
        <dbReference type="ARBA" id="ARBA00022448"/>
    </source>
</evidence>
<dbReference type="AlphaFoldDB" id="A0A484UDN5"/>
<gene>
    <name evidence="12" type="ORF">ISE1_3699</name>
    <name evidence="11" type="ORF">ISE2_3680</name>
</gene>
<evidence type="ECO:0000256" key="8">
    <source>
        <dbReference type="ARBA" id="ARBA00023237"/>
    </source>
</evidence>
<evidence type="ECO:0000313" key="12">
    <source>
        <dbReference type="EMBL" id="VFR88025.1"/>
    </source>
</evidence>
<evidence type="ECO:0000256" key="6">
    <source>
        <dbReference type="ARBA" id="ARBA00023136"/>
    </source>
</evidence>
<dbReference type="EMBL" id="CAADIN010000010">
    <property type="protein sequence ID" value="VFR84827.1"/>
    <property type="molecule type" value="Genomic_DNA"/>
</dbReference>
<dbReference type="NCBIfam" id="TIGR01786">
    <property type="entry name" value="TonB-hemlactrns"/>
    <property type="match status" value="1"/>
</dbReference>
<dbReference type="Pfam" id="PF00593">
    <property type="entry name" value="TonB_dep_Rec_b-barrel"/>
    <property type="match status" value="1"/>
</dbReference>
<dbReference type="InterPro" id="IPR037066">
    <property type="entry name" value="Plug_dom_sf"/>
</dbReference>
<dbReference type="InterPro" id="IPR036942">
    <property type="entry name" value="Beta-barrel_TonB_sf"/>
</dbReference>
<reference evidence="11" key="1">
    <citation type="submission" date="2019-03" db="EMBL/GenBank/DDBJ databases">
        <authorList>
            <person name="Danneels B."/>
        </authorList>
    </citation>
    <scope>NUCLEOTIDE SEQUENCE</scope>
</reference>
<dbReference type="SUPFAM" id="SSF56935">
    <property type="entry name" value="Porins"/>
    <property type="match status" value="1"/>
</dbReference>
<accession>A0A484UDN5</accession>
<keyword evidence="3" id="KW-0812">Transmembrane</keyword>
<evidence type="ECO:0000256" key="1">
    <source>
        <dbReference type="ARBA" id="ARBA00004571"/>
    </source>
</evidence>
<dbReference type="GO" id="GO:0015344">
    <property type="term" value="F:siderophore uptake transmembrane transporter activity"/>
    <property type="evidence" value="ECO:0007669"/>
    <property type="project" value="TreeGrafter"/>
</dbReference>
<evidence type="ECO:0000256" key="3">
    <source>
        <dbReference type="ARBA" id="ARBA00022692"/>
    </source>
</evidence>
<evidence type="ECO:0000259" key="9">
    <source>
        <dbReference type="Pfam" id="PF00593"/>
    </source>
</evidence>
<evidence type="ECO:0000313" key="11">
    <source>
        <dbReference type="EMBL" id="VFR84827.1"/>
    </source>
</evidence>
<keyword evidence="5" id="KW-0798">TonB box</keyword>
<dbReference type="Pfam" id="PF07715">
    <property type="entry name" value="Plug"/>
    <property type="match status" value="1"/>
</dbReference>